<evidence type="ECO:0000313" key="1">
    <source>
        <dbReference type="EMBL" id="ANS75439.1"/>
    </source>
</evidence>
<name>A0A1B1N1Z8_9BACL</name>
<protein>
    <submittedName>
        <fullName evidence="1">Uncharacterized protein</fullName>
    </submittedName>
</protein>
<sequence>MTEELIAGHYGHVSPAVLVGFDRNDGILFSAEREAMDPGSQRRERTQLAGREVDPVIVGRKQLLVLIKNITAARIIVQDRVHNAHQGRFLH</sequence>
<proteinExistence type="predicted"/>
<keyword evidence="2" id="KW-1185">Reference proteome</keyword>
<dbReference type="Proteomes" id="UP000092573">
    <property type="component" value="Chromosome"/>
</dbReference>
<gene>
    <name evidence="1" type="ORF">AWM70_13145</name>
</gene>
<accession>A0A1B1N1Z8</accession>
<organism evidence="1 2">
    <name type="scientific">Paenibacillus yonginensis</name>
    <dbReference type="NCBI Taxonomy" id="1462996"/>
    <lineage>
        <taxon>Bacteria</taxon>
        <taxon>Bacillati</taxon>
        <taxon>Bacillota</taxon>
        <taxon>Bacilli</taxon>
        <taxon>Bacillales</taxon>
        <taxon>Paenibacillaceae</taxon>
        <taxon>Paenibacillus</taxon>
    </lineage>
</organism>
<dbReference type="EMBL" id="CP014167">
    <property type="protein sequence ID" value="ANS75439.1"/>
    <property type="molecule type" value="Genomic_DNA"/>
</dbReference>
<dbReference type="KEGG" id="pyg:AWM70_13145"/>
<evidence type="ECO:0000313" key="2">
    <source>
        <dbReference type="Proteomes" id="UP000092573"/>
    </source>
</evidence>
<reference evidence="1 2" key="1">
    <citation type="submission" date="2016-01" db="EMBL/GenBank/DDBJ databases">
        <title>Complete Genome Sequence of Paenibacillus yonginensis DCY84, a novel Plant Growth-Promoting Bacteria with Elicitation of Induced Systemic Resistance.</title>
        <authorList>
            <person name="Kim Y.J."/>
            <person name="Yang D.C."/>
            <person name="Sukweenadhi J."/>
        </authorList>
    </citation>
    <scope>NUCLEOTIDE SEQUENCE [LARGE SCALE GENOMIC DNA]</scope>
    <source>
        <strain evidence="1 2">DCY84</strain>
    </source>
</reference>
<dbReference type="AlphaFoldDB" id="A0A1B1N1Z8"/>